<evidence type="ECO:0000256" key="4">
    <source>
        <dbReference type="ARBA" id="ARBA00023002"/>
    </source>
</evidence>
<dbReference type="Gene3D" id="3.40.50.720">
    <property type="entry name" value="NAD(P)-binding Rossmann-like Domain"/>
    <property type="match status" value="1"/>
</dbReference>
<dbReference type="AlphaFoldDB" id="A0A3S0R574"/>
<keyword evidence="3" id="KW-0442">Lipid degradation</keyword>
<evidence type="ECO:0000313" key="11">
    <source>
        <dbReference type="Proteomes" id="UP000277007"/>
    </source>
</evidence>
<evidence type="ECO:0000256" key="6">
    <source>
        <dbReference type="ARBA" id="ARBA00023098"/>
    </source>
</evidence>
<evidence type="ECO:0000256" key="7">
    <source>
        <dbReference type="ARBA" id="ARBA00049556"/>
    </source>
</evidence>
<accession>A0A3S0R574</accession>
<dbReference type="SUPFAM" id="SSF52096">
    <property type="entry name" value="ClpP/crotonase"/>
    <property type="match status" value="1"/>
</dbReference>
<comment type="pathway">
    <text evidence="1">Lipid metabolism; fatty acid beta-oxidation.</text>
</comment>
<dbReference type="InterPro" id="IPR006108">
    <property type="entry name" value="3HC_DH_C"/>
</dbReference>
<dbReference type="Pfam" id="PF00378">
    <property type="entry name" value="ECH_1"/>
    <property type="match status" value="1"/>
</dbReference>
<keyword evidence="6" id="KW-0443">Lipid metabolism</keyword>
<comment type="caution">
    <text evidence="10">The sequence shown here is derived from an EMBL/GenBank/DDBJ whole genome shotgun (WGS) entry which is preliminary data.</text>
</comment>
<name>A0A3S0R574_9PROT</name>
<evidence type="ECO:0000259" key="9">
    <source>
        <dbReference type="Pfam" id="PF02737"/>
    </source>
</evidence>
<dbReference type="PANTHER" id="PTHR48075">
    <property type="entry name" value="3-HYDROXYACYL-COA DEHYDROGENASE FAMILY PROTEIN"/>
    <property type="match status" value="1"/>
</dbReference>
<dbReference type="InterPro" id="IPR008927">
    <property type="entry name" value="6-PGluconate_DH-like_C_sf"/>
</dbReference>
<dbReference type="InterPro" id="IPR001753">
    <property type="entry name" value="Enoyl-CoA_hydra/iso"/>
</dbReference>
<evidence type="ECO:0000256" key="2">
    <source>
        <dbReference type="ARBA" id="ARBA00022832"/>
    </source>
</evidence>
<dbReference type="InterPro" id="IPR029045">
    <property type="entry name" value="ClpP/crotonase-like_dom_sf"/>
</dbReference>
<evidence type="ECO:0000256" key="1">
    <source>
        <dbReference type="ARBA" id="ARBA00005005"/>
    </source>
</evidence>
<comment type="catalytic activity">
    <reaction evidence="7">
        <text>a (3S)-3-hydroxyacyl-CoA + NAD(+) = a 3-oxoacyl-CoA + NADH + H(+)</text>
        <dbReference type="Rhea" id="RHEA:22432"/>
        <dbReference type="ChEBI" id="CHEBI:15378"/>
        <dbReference type="ChEBI" id="CHEBI:57318"/>
        <dbReference type="ChEBI" id="CHEBI:57540"/>
        <dbReference type="ChEBI" id="CHEBI:57945"/>
        <dbReference type="ChEBI" id="CHEBI:90726"/>
        <dbReference type="EC" id="1.1.1.35"/>
    </reaction>
</comment>
<protein>
    <submittedName>
        <fullName evidence="10">3-hydroxyacyl-CoA dehydrogenase/enoyl-CoA hydratase family protein</fullName>
    </submittedName>
</protein>
<sequence length="780" mass="83188">MTINRVAVVGSGVMGSGIAAQIANAGVPVLLLDIVPETGAATGGDRSRLAKAALERLKGVQPAAFMSRAAAALVTPGNLEDDLGALADADWIIEAVIEDPEVKAALYRRIDTVRRAGSVVSSNTSTIPLTRLIDGQSPAFAQDFLISHFFNPPRYMRLMELVAGRHTRADAVAAITDFADRRLGKGVVSCNDGPGFIANRIGTYWMYSAIGAAFDLGVAVEEADALLSQAMGVPRTGVFGLVDLVGLDLMPHIARSFRQTLPLDDDFRQVYRDHERLRWMIDAGLTGRKGKGGFYRTETHGGIARRQAMDLDSGLYRPLATPTLPSVAAARQGLRAALAQEDRGGRFLRRVLLETLGYAAGLVPGIADSVRSVDEAMRLGYNWSEGPFALIDRVGAEWLADALRAEGRLVPPLLALADRRPFHRVADGRVQHLTVRGDYADAPVREGVVALSDVKRGRDPVARSESAALWDLGDGVLCLEFTTKSNSLDVGVMTMILHAVEVIGDGRGAWTALVIHNEGENFSVGANLDQVRSAAKDGRTDDLLRLNSVGQTALMAMKRAPFPVVGAAWGMALGGGCEILLHCDHVQAHADLVMGLVETRAGLIPGWGGCKELLARRFGVTDRPAGPMEPIKAAFESIRAAKVSGSAAEAKELGFLRPSDGVTFNRDRLLADAKAAALALVPGYSPPRPIELRLPGPTAALALRMGVDALHAVGRATVHDVAVAKELAEVLSGGRTDLLRVVGEDDLLALERTHILRLIDQPASVARMDHLLATGKPLRN</sequence>
<dbReference type="GO" id="GO:0006635">
    <property type="term" value="P:fatty acid beta-oxidation"/>
    <property type="evidence" value="ECO:0007669"/>
    <property type="project" value="UniProtKB-UniPathway"/>
</dbReference>
<dbReference type="Pfam" id="PF00725">
    <property type="entry name" value="3HCDH"/>
    <property type="match status" value="1"/>
</dbReference>
<dbReference type="OrthoDB" id="5389341at2"/>
<keyword evidence="11" id="KW-1185">Reference proteome</keyword>
<dbReference type="UniPathway" id="UPA00659"/>
<organism evidence="10 11">
    <name type="scientific">Azospirillum griseum</name>
    <dbReference type="NCBI Taxonomy" id="2496639"/>
    <lineage>
        <taxon>Bacteria</taxon>
        <taxon>Pseudomonadati</taxon>
        <taxon>Pseudomonadota</taxon>
        <taxon>Alphaproteobacteria</taxon>
        <taxon>Rhodospirillales</taxon>
        <taxon>Azospirillaceae</taxon>
        <taxon>Azospirillum</taxon>
    </lineage>
</organism>
<dbReference type="InterPro" id="IPR036291">
    <property type="entry name" value="NAD(P)-bd_dom_sf"/>
</dbReference>
<dbReference type="Pfam" id="PF02737">
    <property type="entry name" value="3HCDH_N"/>
    <property type="match status" value="1"/>
</dbReference>
<gene>
    <name evidence="10" type="ORF">EJ903_25100</name>
</gene>
<dbReference type="EMBL" id="RXMA01000049">
    <property type="protein sequence ID" value="RTR13044.1"/>
    <property type="molecule type" value="Genomic_DNA"/>
</dbReference>
<evidence type="ECO:0000256" key="3">
    <source>
        <dbReference type="ARBA" id="ARBA00022963"/>
    </source>
</evidence>
<dbReference type="SUPFAM" id="SSF48179">
    <property type="entry name" value="6-phosphogluconate dehydrogenase C-terminal domain-like"/>
    <property type="match status" value="2"/>
</dbReference>
<dbReference type="InterPro" id="IPR006176">
    <property type="entry name" value="3-OHacyl-CoA_DH_NAD-bd"/>
</dbReference>
<reference evidence="10 11" key="1">
    <citation type="submission" date="2018-12" db="EMBL/GenBank/DDBJ databases">
        <authorList>
            <person name="Yang Y."/>
        </authorList>
    </citation>
    <scope>NUCLEOTIDE SEQUENCE [LARGE SCALE GENOMIC DNA]</scope>
    <source>
        <strain evidence="10 11">L-25-5w-1</strain>
    </source>
</reference>
<dbReference type="Proteomes" id="UP000277007">
    <property type="component" value="Unassembled WGS sequence"/>
</dbReference>
<dbReference type="PANTHER" id="PTHR48075:SF7">
    <property type="entry name" value="3-HYDROXYACYL-COA DEHYDROGENASE-RELATED"/>
    <property type="match status" value="1"/>
</dbReference>
<evidence type="ECO:0000259" key="8">
    <source>
        <dbReference type="Pfam" id="PF00725"/>
    </source>
</evidence>
<keyword evidence="5" id="KW-0520">NAD</keyword>
<evidence type="ECO:0000313" key="10">
    <source>
        <dbReference type="EMBL" id="RTR13044.1"/>
    </source>
</evidence>
<keyword evidence="2" id="KW-0276">Fatty acid metabolism</keyword>
<dbReference type="GO" id="GO:0003857">
    <property type="term" value="F:(3S)-3-hydroxyacyl-CoA dehydrogenase (NAD+) activity"/>
    <property type="evidence" value="ECO:0007669"/>
    <property type="project" value="UniProtKB-EC"/>
</dbReference>
<evidence type="ECO:0000256" key="5">
    <source>
        <dbReference type="ARBA" id="ARBA00023027"/>
    </source>
</evidence>
<feature type="domain" description="3-hydroxyacyl-CoA dehydrogenase C-terminal" evidence="8">
    <location>
        <begin position="195"/>
        <end position="296"/>
    </location>
</feature>
<feature type="domain" description="3-hydroxyacyl-CoA dehydrogenase NAD binding" evidence="9">
    <location>
        <begin position="6"/>
        <end position="192"/>
    </location>
</feature>
<dbReference type="CDD" id="cd06558">
    <property type="entry name" value="crotonase-like"/>
    <property type="match status" value="1"/>
</dbReference>
<dbReference type="GO" id="GO:0070403">
    <property type="term" value="F:NAD+ binding"/>
    <property type="evidence" value="ECO:0007669"/>
    <property type="project" value="InterPro"/>
</dbReference>
<keyword evidence="4" id="KW-0560">Oxidoreductase</keyword>
<dbReference type="SUPFAM" id="SSF51735">
    <property type="entry name" value="NAD(P)-binding Rossmann-fold domains"/>
    <property type="match status" value="1"/>
</dbReference>
<dbReference type="Gene3D" id="3.90.226.10">
    <property type="entry name" value="2-enoyl-CoA Hydratase, Chain A, domain 1"/>
    <property type="match status" value="1"/>
</dbReference>
<proteinExistence type="predicted"/>
<dbReference type="Gene3D" id="1.10.1040.50">
    <property type="match status" value="1"/>
</dbReference>